<protein>
    <submittedName>
        <fullName evidence="1">Uncharacterized protein</fullName>
    </submittedName>
</protein>
<proteinExistence type="predicted"/>
<dbReference type="AlphaFoldDB" id="A0A2P7EE35"/>
<dbReference type="Proteomes" id="UP000240206">
    <property type="component" value="Unassembled WGS sequence"/>
</dbReference>
<dbReference type="EMBL" id="PXVC01000030">
    <property type="protein sequence ID" value="PSI01493.1"/>
    <property type="molecule type" value="Genomic_DNA"/>
</dbReference>
<name>A0A2P7EE35_9SYNE</name>
<evidence type="ECO:0000313" key="2">
    <source>
        <dbReference type="Proteomes" id="UP000240206"/>
    </source>
</evidence>
<sequence length="71" mass="7997">MTAELIRAKRNSSEVQSFTLIFKNGCLLKNQSALTLAQFCSDARLAGFKVERDNKQHHLDGVVRLERASHP</sequence>
<evidence type="ECO:0000313" key="1">
    <source>
        <dbReference type="EMBL" id="PSI01493.1"/>
    </source>
</evidence>
<organism evidence="1 2">
    <name type="scientific">Synechococcus lacustris str. Tous</name>
    <dbReference type="NCBI Taxonomy" id="1910958"/>
    <lineage>
        <taxon>Bacteria</taxon>
        <taxon>Bacillati</taxon>
        <taxon>Cyanobacteriota</taxon>
        <taxon>Cyanophyceae</taxon>
        <taxon>Synechococcales</taxon>
        <taxon>Synechococcaceae</taxon>
        <taxon>Synechococcus</taxon>
    </lineage>
</organism>
<gene>
    <name evidence="1" type="ORF">C7K08_07620</name>
</gene>
<reference evidence="2" key="1">
    <citation type="submission" date="2018-03" db="EMBL/GenBank/DDBJ databases">
        <title>Ecological and genomic features of two cosmopolitan and abundant freshwater picocyanobacteria.</title>
        <authorList>
            <person name="Cabello-Yeves P.J."/>
            <person name="Picazo A."/>
            <person name="Camacho A."/>
            <person name="Callieri C."/>
            <person name="Rosselli R."/>
            <person name="Roda-Garcia J."/>
            <person name="Coutinho F.H."/>
            <person name="Rodriguez-Valera F."/>
        </authorList>
    </citation>
    <scope>NUCLEOTIDE SEQUENCE [LARGE SCALE GENOMIC DNA]</scope>
    <source>
        <strain evidence="2">Tous</strain>
    </source>
</reference>
<comment type="caution">
    <text evidence="1">The sequence shown here is derived from an EMBL/GenBank/DDBJ whole genome shotgun (WGS) entry which is preliminary data.</text>
</comment>
<accession>A0A2P7EE35</accession>
<keyword evidence="2" id="KW-1185">Reference proteome</keyword>